<comment type="caution">
    <text evidence="3">The sequence shown here is derived from an EMBL/GenBank/DDBJ whole genome shotgun (WGS) entry which is preliminary data.</text>
</comment>
<protein>
    <submittedName>
        <fullName evidence="3">Tripartite tricarboxylate transporter TctB family protein</fullName>
    </submittedName>
</protein>
<dbReference type="Pfam" id="PF07331">
    <property type="entry name" value="TctB"/>
    <property type="match status" value="1"/>
</dbReference>
<evidence type="ECO:0000313" key="3">
    <source>
        <dbReference type="EMBL" id="GAA2177180.1"/>
    </source>
</evidence>
<feature type="transmembrane region" description="Helical" evidence="1">
    <location>
        <begin position="128"/>
        <end position="145"/>
    </location>
</feature>
<feature type="transmembrane region" description="Helical" evidence="1">
    <location>
        <begin position="29"/>
        <end position="52"/>
    </location>
</feature>
<dbReference type="Proteomes" id="UP001500974">
    <property type="component" value="Unassembled WGS sequence"/>
</dbReference>
<keyword evidence="1" id="KW-1133">Transmembrane helix</keyword>
<feature type="transmembrane region" description="Helical" evidence="1">
    <location>
        <begin position="104"/>
        <end position="122"/>
    </location>
</feature>
<accession>A0ABP5MQU6</accession>
<evidence type="ECO:0000259" key="2">
    <source>
        <dbReference type="Pfam" id="PF07331"/>
    </source>
</evidence>
<evidence type="ECO:0000313" key="4">
    <source>
        <dbReference type="Proteomes" id="UP001500974"/>
    </source>
</evidence>
<proteinExistence type="predicted"/>
<name>A0ABP5MQU6_9MICC</name>
<keyword evidence="4" id="KW-1185">Reference proteome</keyword>
<sequence>MSVPDSGSSPPAGPHGGSHAVIRPGAGKLGIRITAVVILLGAAVVLFDAIRVSIDGGFGPQQPGFFPIIVGIGLVLFGLAFLVRATLKPDHALEEQAAAEHTDTHWRTLWIVIVALVAYAALLSPLGYLIATTIFFVGIAWVAGSRKVVRDVIIAVLFSAAIYFGFTELLGVRLPGGLLESVL</sequence>
<feature type="domain" description="DUF1468" evidence="2">
    <location>
        <begin position="35"/>
        <end position="175"/>
    </location>
</feature>
<dbReference type="EMBL" id="BAAAON010000003">
    <property type="protein sequence ID" value="GAA2177180.1"/>
    <property type="molecule type" value="Genomic_DNA"/>
</dbReference>
<feature type="transmembrane region" description="Helical" evidence="1">
    <location>
        <begin position="152"/>
        <end position="174"/>
    </location>
</feature>
<dbReference type="RefSeq" id="WP_346028567.1">
    <property type="nucleotide sequence ID" value="NZ_BAAAON010000003.1"/>
</dbReference>
<gene>
    <name evidence="3" type="ORF">GCM10009784_26780</name>
</gene>
<dbReference type="InterPro" id="IPR009936">
    <property type="entry name" value="DUF1468"/>
</dbReference>
<keyword evidence="1" id="KW-0472">Membrane</keyword>
<reference evidence="4" key="1">
    <citation type="journal article" date="2019" name="Int. J. Syst. Evol. Microbiol.">
        <title>The Global Catalogue of Microorganisms (GCM) 10K type strain sequencing project: providing services to taxonomists for standard genome sequencing and annotation.</title>
        <authorList>
            <consortium name="The Broad Institute Genomics Platform"/>
            <consortium name="The Broad Institute Genome Sequencing Center for Infectious Disease"/>
            <person name="Wu L."/>
            <person name="Ma J."/>
        </authorList>
    </citation>
    <scope>NUCLEOTIDE SEQUENCE [LARGE SCALE GENOMIC DNA]</scope>
    <source>
        <strain evidence="4">JCM 14917</strain>
    </source>
</reference>
<feature type="transmembrane region" description="Helical" evidence="1">
    <location>
        <begin position="64"/>
        <end position="83"/>
    </location>
</feature>
<evidence type="ECO:0000256" key="1">
    <source>
        <dbReference type="SAM" id="Phobius"/>
    </source>
</evidence>
<organism evidence="3 4">
    <name type="scientific">Arthrobacter parietis</name>
    <dbReference type="NCBI Taxonomy" id="271434"/>
    <lineage>
        <taxon>Bacteria</taxon>
        <taxon>Bacillati</taxon>
        <taxon>Actinomycetota</taxon>
        <taxon>Actinomycetes</taxon>
        <taxon>Micrococcales</taxon>
        <taxon>Micrococcaceae</taxon>
        <taxon>Arthrobacter</taxon>
    </lineage>
</organism>
<keyword evidence="1" id="KW-0812">Transmembrane</keyword>